<name>X1MBD5_9ZZZZ</name>
<evidence type="ECO:0000313" key="1">
    <source>
        <dbReference type="EMBL" id="GAI03674.1"/>
    </source>
</evidence>
<reference evidence="1" key="1">
    <citation type="journal article" date="2014" name="Front. Microbiol.">
        <title>High frequency of phylogenetically diverse reductive dehalogenase-homologous genes in deep subseafloor sedimentary metagenomes.</title>
        <authorList>
            <person name="Kawai M."/>
            <person name="Futagami T."/>
            <person name="Toyoda A."/>
            <person name="Takaki Y."/>
            <person name="Nishi S."/>
            <person name="Hori S."/>
            <person name="Arai W."/>
            <person name="Tsubouchi T."/>
            <person name="Morono Y."/>
            <person name="Uchiyama I."/>
            <person name="Ito T."/>
            <person name="Fujiyama A."/>
            <person name="Inagaki F."/>
            <person name="Takami H."/>
        </authorList>
    </citation>
    <scope>NUCLEOTIDE SEQUENCE</scope>
    <source>
        <strain evidence="1">Expedition CK06-06</strain>
    </source>
</reference>
<organism evidence="1">
    <name type="scientific">marine sediment metagenome</name>
    <dbReference type="NCBI Taxonomy" id="412755"/>
    <lineage>
        <taxon>unclassified sequences</taxon>
        <taxon>metagenomes</taxon>
        <taxon>ecological metagenomes</taxon>
    </lineage>
</organism>
<accession>X1MBD5</accession>
<protein>
    <submittedName>
        <fullName evidence="1">Uncharacterized protein</fullName>
    </submittedName>
</protein>
<proteinExistence type="predicted"/>
<dbReference type="EMBL" id="BARV01007101">
    <property type="protein sequence ID" value="GAI03674.1"/>
    <property type="molecule type" value="Genomic_DNA"/>
</dbReference>
<gene>
    <name evidence="1" type="ORF">S06H3_14519</name>
</gene>
<dbReference type="AlphaFoldDB" id="X1MBD5"/>
<comment type="caution">
    <text evidence="1">The sequence shown here is derived from an EMBL/GenBank/DDBJ whole genome shotgun (WGS) entry which is preliminary data.</text>
</comment>
<sequence>MLHTKVIDDREKTLSIRHNWGKTTAYGENTPWQEGKHTNDVISQKIIDLDPETEYHFRGEAVFED</sequence>